<dbReference type="Pfam" id="PF14742">
    <property type="entry name" value="GDE_N_bis"/>
    <property type="match status" value="1"/>
</dbReference>
<dbReference type="InterPro" id="IPR008928">
    <property type="entry name" value="6-hairpin_glycosidase_sf"/>
</dbReference>
<organism evidence="3 4">
    <name type="scientific">Siculibacillus lacustris</name>
    <dbReference type="NCBI Taxonomy" id="1549641"/>
    <lineage>
        <taxon>Bacteria</taxon>
        <taxon>Pseudomonadati</taxon>
        <taxon>Pseudomonadota</taxon>
        <taxon>Alphaproteobacteria</taxon>
        <taxon>Hyphomicrobiales</taxon>
        <taxon>Ancalomicrobiaceae</taxon>
        <taxon>Siculibacillus</taxon>
    </lineage>
</organism>
<feature type="domain" description="Mannosylglycerate hydrolase MGH1-like glycoside hydrolase" evidence="2">
    <location>
        <begin position="322"/>
        <end position="623"/>
    </location>
</feature>
<dbReference type="Pfam" id="PF22422">
    <property type="entry name" value="MGH1-like_GH"/>
    <property type="match status" value="1"/>
</dbReference>
<dbReference type="InterPro" id="IPR032856">
    <property type="entry name" value="GDE_N_bis"/>
</dbReference>
<comment type="caution">
    <text evidence="3">The sequence shown here is derived from an EMBL/GenBank/DDBJ whole genome shotgun (WGS) entry which is preliminary data.</text>
</comment>
<dbReference type="InterPro" id="IPR054491">
    <property type="entry name" value="MGH1-like_GH"/>
</dbReference>
<evidence type="ECO:0000313" key="3">
    <source>
        <dbReference type="EMBL" id="TBW40358.1"/>
    </source>
</evidence>
<dbReference type="Gene3D" id="1.50.10.10">
    <property type="match status" value="1"/>
</dbReference>
<gene>
    <name evidence="3" type="ORF">EYW49_04020</name>
</gene>
<dbReference type="GO" id="GO:0005975">
    <property type="term" value="P:carbohydrate metabolic process"/>
    <property type="evidence" value="ECO:0007669"/>
    <property type="project" value="InterPro"/>
</dbReference>
<dbReference type="Proteomes" id="UP000292781">
    <property type="component" value="Unassembled WGS sequence"/>
</dbReference>
<accession>A0A4Q9VY81</accession>
<evidence type="ECO:0000259" key="1">
    <source>
        <dbReference type="Pfam" id="PF14742"/>
    </source>
</evidence>
<keyword evidence="4" id="KW-1185">Reference proteome</keyword>
<proteinExistence type="predicted"/>
<feature type="domain" description="Putative glycogen debranching enzyme N-terminal" evidence="1">
    <location>
        <begin position="37"/>
        <end position="224"/>
    </location>
</feature>
<dbReference type="EMBL" id="SJFN01000004">
    <property type="protein sequence ID" value="TBW40358.1"/>
    <property type="molecule type" value="Genomic_DNA"/>
</dbReference>
<dbReference type="InterPro" id="IPR012341">
    <property type="entry name" value="6hp_glycosidase-like_sf"/>
</dbReference>
<evidence type="ECO:0000313" key="4">
    <source>
        <dbReference type="Proteomes" id="UP000292781"/>
    </source>
</evidence>
<dbReference type="OrthoDB" id="9759959at2"/>
<sequence>MHRTGAALDSGADVEQAGPQFVVPANASYQEKRPRTLKHDDTFAVFDHYGDAFSAAGSVEGLFRRDTRHLSHLLLTIDGARPILLSSTIRDDNATLTCDLTNPDFHDRDGRQYLDHDMIHIRRSRFLHDGACYERLVVRNYDVVPRRVGLDLSFGADFADLFEVRGTRRERRGSSHPPQVTENTVGLSYTGLDFRVRETLLRFAPVPNSLTADRAHFVLELAPGIAHILHVEIRCGVGAGDAAAAAAREPDVERAFAVALRASRQALRRHAARGAKVATSNQLFDEGLRRAVSDLHVLITDTPQGPYPYAGIPWFSTVFGRDALITAYETLWFDPAIARGVLCHLAAEQAVDFDAAADAEPGKILHEVRYGEMAELGEVPFRRYYGSIDSTPLFLMLAGAYLERTDDLATLAALWPNIEAAIAWIDRYGDRDGDGFVEYGRHNSEGLINQGWKDSADSIFHADGRLATGPIALVEVQAYVYAGWLGAAQIAARLARPELALDLQRRAEDLRRRFDEAFFDEDLGTYVLALDGDKRPCRVRTSNAGHALFAGIAYPERAPAVVASLMGVAGFSGWGVRTVAAGEPRFNPMSYHDGSVWPHDNALIALGLSAYGFRREASRIFEGLFTASVYFDLRRLPELFCGLARQRSQGPTAYPVACAPQAWAAAAPLALLQATLGLGFDLRNRRICFDRPHLPPWLDEVSIAGLAVGDESIDVAIRRVGDEAAVSVTRRDGPIGIQVTS</sequence>
<evidence type="ECO:0000259" key="2">
    <source>
        <dbReference type="Pfam" id="PF22422"/>
    </source>
</evidence>
<protein>
    <submittedName>
        <fullName evidence="3">Amylo-alpha-1,6-glucosidase</fullName>
    </submittedName>
</protein>
<dbReference type="SUPFAM" id="SSF48208">
    <property type="entry name" value="Six-hairpin glycosidases"/>
    <property type="match status" value="1"/>
</dbReference>
<dbReference type="RefSeq" id="WP_131306450.1">
    <property type="nucleotide sequence ID" value="NZ_SJFN01000004.1"/>
</dbReference>
<dbReference type="AlphaFoldDB" id="A0A4Q9VY81"/>
<name>A0A4Q9VY81_9HYPH</name>
<reference evidence="3 4" key="1">
    <citation type="submission" date="2019-02" db="EMBL/GenBank/DDBJ databases">
        <title>Siculibacillus lacustris gen. nov., sp. nov., a new rosette-forming bacterium isolated from a freshwater crater lake (Lake St. Ana, Romania).</title>
        <authorList>
            <person name="Felfoldi T."/>
            <person name="Marton Z."/>
            <person name="Szabo A."/>
            <person name="Mentes A."/>
            <person name="Boka K."/>
            <person name="Marialigeti K."/>
            <person name="Mathe I."/>
            <person name="Koncz M."/>
            <person name="Schumann P."/>
            <person name="Toth E."/>
        </authorList>
    </citation>
    <scope>NUCLEOTIDE SEQUENCE [LARGE SCALE GENOMIC DNA]</scope>
    <source>
        <strain evidence="3 4">SA-279</strain>
    </source>
</reference>